<gene>
    <name evidence="1" type="ORF">MNBD_GAMMA09-3014</name>
</gene>
<organism evidence="1">
    <name type="scientific">hydrothermal vent metagenome</name>
    <dbReference type="NCBI Taxonomy" id="652676"/>
    <lineage>
        <taxon>unclassified sequences</taxon>
        <taxon>metagenomes</taxon>
        <taxon>ecological metagenomes</taxon>
    </lineage>
</organism>
<dbReference type="EMBL" id="UOFI01000093">
    <property type="protein sequence ID" value="VAW67145.1"/>
    <property type="molecule type" value="Genomic_DNA"/>
</dbReference>
<proteinExistence type="predicted"/>
<reference evidence="1" key="1">
    <citation type="submission" date="2018-06" db="EMBL/GenBank/DDBJ databases">
        <authorList>
            <person name="Zhirakovskaya E."/>
        </authorList>
    </citation>
    <scope>NUCLEOTIDE SEQUENCE</scope>
</reference>
<dbReference type="Pfam" id="PF13489">
    <property type="entry name" value="Methyltransf_23"/>
    <property type="match status" value="1"/>
</dbReference>
<dbReference type="Gene3D" id="3.40.50.150">
    <property type="entry name" value="Vaccinia Virus protein VP39"/>
    <property type="match status" value="1"/>
</dbReference>
<dbReference type="CDD" id="cd02440">
    <property type="entry name" value="AdoMet_MTases"/>
    <property type="match status" value="1"/>
</dbReference>
<dbReference type="PANTHER" id="PTHR43861">
    <property type="entry name" value="TRANS-ACONITATE 2-METHYLTRANSFERASE-RELATED"/>
    <property type="match status" value="1"/>
</dbReference>
<protein>
    <recommendedName>
        <fullName evidence="2">SAM-dependent methyltransferase</fullName>
    </recommendedName>
</protein>
<dbReference type="SUPFAM" id="SSF53335">
    <property type="entry name" value="S-adenosyl-L-methionine-dependent methyltransferases"/>
    <property type="match status" value="1"/>
</dbReference>
<name>A0A3B0XFQ0_9ZZZZ</name>
<accession>A0A3B0XFQ0</accession>
<dbReference type="PANTHER" id="PTHR43861:SF1">
    <property type="entry name" value="TRANS-ACONITATE 2-METHYLTRANSFERASE"/>
    <property type="match status" value="1"/>
</dbReference>
<evidence type="ECO:0008006" key="2">
    <source>
        <dbReference type="Google" id="ProtNLM"/>
    </source>
</evidence>
<sequence length="269" mass="31032">MKQKKPIIIDGIQCYCPDVDHQHTDYPEVGLENLYLAETQHFWFISRCEYIISTFKQYIKKNSRIIEIGAGTGNVSRKLMEEGYKPAVGELHLSGLRYAQSYGIKECYQFDLYDPPFSDSFDAIGLFDVLEHLSDSDKALKNIHSMLHKNGLLFITVPAHMWLWNREDRIAGHKIRYTKKTLSHTVEQAGFEIIECRYFFVSILPLLWVRSLLQPDNISKSVGETKSNEIHINPIVNKILLALCRFENKINHLLPNFSGGSLLMIVKKI</sequence>
<dbReference type="AlphaFoldDB" id="A0A3B0XFQ0"/>
<evidence type="ECO:0000313" key="1">
    <source>
        <dbReference type="EMBL" id="VAW67145.1"/>
    </source>
</evidence>
<dbReference type="InterPro" id="IPR029063">
    <property type="entry name" value="SAM-dependent_MTases_sf"/>
</dbReference>